<protein>
    <submittedName>
        <fullName evidence="2">Uncharacterized protein</fullName>
    </submittedName>
</protein>
<organism evidence="2 3">
    <name type="scientific">Streptomyces actuosus</name>
    <dbReference type="NCBI Taxonomy" id="1885"/>
    <lineage>
        <taxon>Bacteria</taxon>
        <taxon>Bacillati</taxon>
        <taxon>Actinomycetota</taxon>
        <taxon>Actinomycetes</taxon>
        <taxon>Kitasatosporales</taxon>
        <taxon>Streptomycetaceae</taxon>
        <taxon>Streptomyces</taxon>
    </lineage>
</organism>
<dbReference type="Proteomes" id="UP000788262">
    <property type="component" value="Unassembled WGS sequence"/>
</dbReference>
<name>A0ABS2VJ45_STRAS</name>
<feature type="compositionally biased region" description="Low complexity" evidence="1">
    <location>
        <begin position="41"/>
        <end position="57"/>
    </location>
</feature>
<keyword evidence="3" id="KW-1185">Reference proteome</keyword>
<proteinExistence type="predicted"/>
<evidence type="ECO:0000313" key="2">
    <source>
        <dbReference type="EMBL" id="MBN0043117.1"/>
    </source>
</evidence>
<evidence type="ECO:0000313" key="3">
    <source>
        <dbReference type="Proteomes" id="UP000788262"/>
    </source>
</evidence>
<gene>
    <name evidence="2" type="ORF">JS756_03100</name>
</gene>
<feature type="region of interest" description="Disordered" evidence="1">
    <location>
        <begin position="34"/>
        <end position="68"/>
    </location>
</feature>
<reference evidence="2 3" key="1">
    <citation type="submission" date="2021-02" db="EMBL/GenBank/DDBJ databases">
        <title>Whole genome sequencing of Streptomyces actuosus VRA1.</title>
        <authorList>
            <person name="Sen G."/>
            <person name="Sen A."/>
        </authorList>
    </citation>
    <scope>NUCLEOTIDE SEQUENCE [LARGE SCALE GENOMIC DNA]</scope>
    <source>
        <strain evidence="2 3">VRA1</strain>
    </source>
</reference>
<accession>A0ABS2VJ45</accession>
<dbReference type="EMBL" id="JAFFZS010000002">
    <property type="protein sequence ID" value="MBN0043117.1"/>
    <property type="molecule type" value="Genomic_DNA"/>
</dbReference>
<dbReference type="RefSeq" id="WP_205381357.1">
    <property type="nucleotide sequence ID" value="NZ_JAFFZS010000002.1"/>
</dbReference>
<comment type="caution">
    <text evidence="2">The sequence shown here is derived from an EMBL/GenBank/DDBJ whole genome shotgun (WGS) entry which is preliminary data.</text>
</comment>
<sequence>MASDDPMVAALLREREGYVARGWDDRVAQVDEQLRLRDVEPPAAAPSSAPTSRSTPPKGRKTRGSETT</sequence>
<evidence type="ECO:0000256" key="1">
    <source>
        <dbReference type="SAM" id="MobiDB-lite"/>
    </source>
</evidence>